<feature type="transmembrane region" description="Helical" evidence="2">
    <location>
        <begin position="286"/>
        <end position="306"/>
    </location>
</feature>
<organism evidence="4 5">
    <name type="scientific">Piromyces finnis</name>
    <dbReference type="NCBI Taxonomy" id="1754191"/>
    <lineage>
        <taxon>Eukaryota</taxon>
        <taxon>Fungi</taxon>
        <taxon>Fungi incertae sedis</taxon>
        <taxon>Chytridiomycota</taxon>
        <taxon>Chytridiomycota incertae sedis</taxon>
        <taxon>Neocallimastigomycetes</taxon>
        <taxon>Neocallimastigales</taxon>
        <taxon>Neocallimastigaceae</taxon>
        <taxon>Piromyces</taxon>
    </lineage>
</organism>
<proteinExistence type="predicted"/>
<evidence type="ECO:0000313" key="5">
    <source>
        <dbReference type="Proteomes" id="UP000193719"/>
    </source>
</evidence>
<dbReference type="STRING" id="1754191.A0A1Y1V3H3"/>
<comment type="caution">
    <text evidence="4">The sequence shown here is derived from an EMBL/GenBank/DDBJ whole genome shotgun (WGS) entry which is preliminary data.</text>
</comment>
<dbReference type="CDD" id="cd22191">
    <property type="entry name" value="DPBB_RlpA_EXP_N-like"/>
    <property type="match status" value="1"/>
</dbReference>
<dbReference type="InterPro" id="IPR036908">
    <property type="entry name" value="RlpA-like_sf"/>
</dbReference>
<dbReference type="SUPFAM" id="SSF50685">
    <property type="entry name" value="Barwin-like endoglucanases"/>
    <property type="match status" value="1"/>
</dbReference>
<feature type="compositionally biased region" description="Polar residues" evidence="1">
    <location>
        <begin position="343"/>
        <end position="360"/>
    </location>
</feature>
<keyword evidence="2" id="KW-0472">Membrane</keyword>
<evidence type="ECO:0008006" key="6">
    <source>
        <dbReference type="Google" id="ProtNLM"/>
    </source>
</evidence>
<dbReference type="EMBL" id="MCFH01000035">
    <property type="protein sequence ID" value="ORX46418.1"/>
    <property type="molecule type" value="Genomic_DNA"/>
</dbReference>
<keyword evidence="2" id="KW-1133">Transmembrane helix</keyword>
<evidence type="ECO:0000313" key="4">
    <source>
        <dbReference type="EMBL" id="ORX46418.1"/>
    </source>
</evidence>
<evidence type="ECO:0000256" key="1">
    <source>
        <dbReference type="SAM" id="MobiDB-lite"/>
    </source>
</evidence>
<feature type="region of interest" description="Disordered" evidence="1">
    <location>
        <begin position="175"/>
        <end position="199"/>
    </location>
</feature>
<accession>A0A1Y1V3H3</accession>
<evidence type="ECO:0000256" key="3">
    <source>
        <dbReference type="SAM" id="SignalP"/>
    </source>
</evidence>
<keyword evidence="3" id="KW-0732">Signal</keyword>
<name>A0A1Y1V3H3_9FUNG</name>
<protein>
    <recommendedName>
        <fullName evidence="6">RlpA-like protein double-psi beta-barrel domain-containing protein</fullName>
    </recommendedName>
</protein>
<reference evidence="4 5" key="2">
    <citation type="submission" date="2016-08" db="EMBL/GenBank/DDBJ databases">
        <title>Pervasive Adenine N6-methylation of Active Genes in Fungi.</title>
        <authorList>
            <consortium name="DOE Joint Genome Institute"/>
            <person name="Mondo S.J."/>
            <person name="Dannebaum R.O."/>
            <person name="Kuo R.C."/>
            <person name="Labutti K."/>
            <person name="Haridas S."/>
            <person name="Kuo A."/>
            <person name="Salamov A."/>
            <person name="Ahrendt S.R."/>
            <person name="Lipzen A."/>
            <person name="Sullivan W."/>
            <person name="Andreopoulos W.B."/>
            <person name="Clum A."/>
            <person name="Lindquist E."/>
            <person name="Daum C."/>
            <person name="Ramamoorthy G.K."/>
            <person name="Gryganskyi A."/>
            <person name="Culley D."/>
            <person name="Magnuson J.K."/>
            <person name="James T.Y."/>
            <person name="O'Malley M.A."/>
            <person name="Stajich J.E."/>
            <person name="Spatafora J.W."/>
            <person name="Visel A."/>
            <person name="Grigoriev I.V."/>
        </authorList>
    </citation>
    <scope>NUCLEOTIDE SEQUENCE [LARGE SCALE GENOMIC DNA]</scope>
    <source>
        <strain evidence="5">finn</strain>
    </source>
</reference>
<evidence type="ECO:0000256" key="2">
    <source>
        <dbReference type="SAM" id="Phobius"/>
    </source>
</evidence>
<dbReference type="Gene3D" id="2.40.40.10">
    <property type="entry name" value="RlpA-like domain"/>
    <property type="match status" value="1"/>
</dbReference>
<feature type="chain" id="PRO_5013299397" description="RlpA-like protein double-psi beta-barrel domain-containing protein" evidence="3">
    <location>
        <begin position="20"/>
        <end position="381"/>
    </location>
</feature>
<feature type="region of interest" description="Disordered" evidence="1">
    <location>
        <begin position="330"/>
        <end position="381"/>
    </location>
</feature>
<feature type="compositionally biased region" description="Polar residues" evidence="1">
    <location>
        <begin position="175"/>
        <end position="186"/>
    </location>
</feature>
<keyword evidence="5" id="KW-1185">Reference proteome</keyword>
<feature type="signal peptide" evidence="3">
    <location>
        <begin position="1"/>
        <end position="19"/>
    </location>
</feature>
<dbReference type="Proteomes" id="UP000193719">
    <property type="component" value="Unassembled WGS sequence"/>
</dbReference>
<gene>
    <name evidence="4" type="ORF">BCR36DRAFT_585237</name>
</gene>
<dbReference type="AlphaFoldDB" id="A0A1Y1V3H3"/>
<dbReference type="OrthoDB" id="623670at2759"/>
<keyword evidence="2" id="KW-0812">Transmembrane</keyword>
<feature type="compositionally biased region" description="Low complexity" evidence="1">
    <location>
        <begin position="187"/>
        <end position="199"/>
    </location>
</feature>
<reference evidence="4 5" key="1">
    <citation type="submission" date="2016-08" db="EMBL/GenBank/DDBJ databases">
        <title>Genomes of anaerobic fungi encode conserved fungal cellulosomes for biomass hydrolysis.</title>
        <authorList>
            <consortium name="DOE Joint Genome Institute"/>
            <person name="Haitjema C.H."/>
            <person name="Gilmore S.P."/>
            <person name="Henske J.K."/>
            <person name="Solomon K.V."/>
            <person name="De Groot R."/>
            <person name="Kuo A."/>
            <person name="Mondo S.J."/>
            <person name="Salamov A.A."/>
            <person name="Labutti K."/>
            <person name="Zhao Z."/>
            <person name="Chiniquy J."/>
            <person name="Barry K."/>
            <person name="Brewer H.M."/>
            <person name="Purvine S.O."/>
            <person name="Wright A.T."/>
            <person name="Boxma B."/>
            <person name="Van Alen T."/>
            <person name="Hackstein J.H."/>
            <person name="Baker S.E."/>
            <person name="Grigoriev I.V."/>
            <person name="O'Malley M.A."/>
        </authorList>
    </citation>
    <scope>NUCLEOTIDE SEQUENCE [LARGE SCALE GENOMIC DNA]</scope>
    <source>
        <strain evidence="5">finn</strain>
    </source>
</reference>
<sequence length="381" mass="41578">MKFFNLFIAVLLLSLSVFADSLDCEGDDCQVQTCNVDIDTEYYCAISSEIGSYCNNYVVVMETKANAKVLVKAKIVDYCKSCTTYHVSLSRKAYTTLTEDSEGRSDIIWGIYSESGNLVKGPFYNNVDAIAESYNLSNNSFIAAFKVLAGRIAANNSSYGTFNVTRGKNTFIKKTSTDAAQPTTAPEETNNNDNQNTNNEESIEVPISQVQSQEGEVDMDTKNLEFDGESPDTITYGTDAGSDFGSPKSNNANYDETIVLNQPSTEGENVAQANLVEGDDSSSSGAALSVLAISCIGAGGAGLLLLKKKNPTKYDELKKKFPEAFNSVKRRASSIGRSKKSNENQSVTLPTTNNYMQTTTIEEDEIPRIPVYDNQDPLHRN</sequence>